<keyword evidence="5 6" id="KW-0694">RNA-binding</keyword>
<feature type="compositionally biased region" description="Basic and acidic residues" evidence="7">
    <location>
        <begin position="54"/>
        <end position="96"/>
    </location>
</feature>
<dbReference type="InterPro" id="IPR000629">
    <property type="entry name" value="RNA-helicase_DEAD-box_CS"/>
</dbReference>
<dbReference type="GO" id="GO:0003723">
    <property type="term" value="F:RNA binding"/>
    <property type="evidence" value="ECO:0007669"/>
    <property type="project" value="UniProtKB-UniRule"/>
</dbReference>
<dbReference type="InterPro" id="IPR014001">
    <property type="entry name" value="Helicase_ATP-bd"/>
</dbReference>
<dbReference type="InterPro" id="IPR027417">
    <property type="entry name" value="P-loop_NTPase"/>
</dbReference>
<feature type="compositionally biased region" description="Low complexity" evidence="7">
    <location>
        <begin position="13"/>
        <end position="22"/>
    </location>
</feature>
<feature type="compositionally biased region" description="Basic and acidic residues" evidence="7">
    <location>
        <begin position="634"/>
        <end position="646"/>
    </location>
</feature>
<dbReference type="Proteomes" id="UP000827284">
    <property type="component" value="Unassembled WGS sequence"/>
</dbReference>
<feature type="region of interest" description="Disordered" evidence="7">
    <location>
        <begin position="1"/>
        <end position="105"/>
    </location>
</feature>
<evidence type="ECO:0000313" key="11">
    <source>
        <dbReference type="Proteomes" id="UP000827284"/>
    </source>
</evidence>
<evidence type="ECO:0000259" key="8">
    <source>
        <dbReference type="PROSITE" id="PS51192"/>
    </source>
</evidence>
<evidence type="ECO:0000256" key="4">
    <source>
        <dbReference type="ARBA" id="ARBA00022840"/>
    </source>
</evidence>
<dbReference type="EC" id="3.6.4.13" evidence="6"/>
<feature type="domain" description="Helicase C-terminal" evidence="9">
    <location>
        <begin position="692"/>
        <end position="843"/>
    </location>
</feature>
<dbReference type="GO" id="GO:0016787">
    <property type="term" value="F:hydrolase activity"/>
    <property type="evidence" value="ECO:0007669"/>
    <property type="project" value="UniProtKB-KW"/>
</dbReference>
<keyword evidence="11" id="KW-1185">Reference proteome</keyword>
<feature type="compositionally biased region" description="Acidic residues" evidence="7">
    <location>
        <begin position="647"/>
        <end position="675"/>
    </location>
</feature>
<keyword evidence="1 6" id="KW-0547">Nucleotide-binding</keyword>
<keyword evidence="4 6" id="KW-0067">ATP-binding</keyword>
<dbReference type="CDD" id="cd18787">
    <property type="entry name" value="SF2_C_DEAD"/>
    <property type="match status" value="1"/>
</dbReference>
<dbReference type="GO" id="GO:0003724">
    <property type="term" value="F:RNA helicase activity"/>
    <property type="evidence" value="ECO:0007669"/>
    <property type="project" value="UniProtKB-EC"/>
</dbReference>
<dbReference type="PROSITE" id="PS51194">
    <property type="entry name" value="HELICASE_CTER"/>
    <property type="match status" value="1"/>
</dbReference>
<comment type="domain">
    <text evidence="6">The Q motif is unique to and characteristic of the DEAD box family of RNA helicases and controls ATP binding and hydrolysis.</text>
</comment>
<gene>
    <name evidence="10" type="ORF">EMPS_06237</name>
</gene>
<dbReference type="InterPro" id="IPR011545">
    <property type="entry name" value="DEAD/DEAH_box_helicase_dom"/>
</dbReference>
<evidence type="ECO:0000256" key="2">
    <source>
        <dbReference type="ARBA" id="ARBA00022801"/>
    </source>
</evidence>
<feature type="region of interest" description="Disordered" evidence="7">
    <location>
        <begin position="624"/>
        <end position="723"/>
    </location>
</feature>
<evidence type="ECO:0000256" key="6">
    <source>
        <dbReference type="RuleBase" id="RU365068"/>
    </source>
</evidence>
<reference evidence="10" key="1">
    <citation type="submission" date="2021-11" db="EMBL/GenBank/DDBJ databases">
        <authorList>
            <person name="Herlambang A."/>
            <person name="Guo Y."/>
            <person name="Takashima Y."/>
            <person name="Nishizawa T."/>
        </authorList>
    </citation>
    <scope>NUCLEOTIDE SEQUENCE</scope>
    <source>
        <strain evidence="10">E1425</strain>
    </source>
</reference>
<dbReference type="Gene3D" id="3.40.50.300">
    <property type="entry name" value="P-loop containing nucleotide triphosphate hydrolases"/>
    <property type="match status" value="2"/>
</dbReference>
<feature type="compositionally biased region" description="Polar residues" evidence="7">
    <location>
        <begin position="43"/>
        <end position="53"/>
    </location>
</feature>
<evidence type="ECO:0000256" key="3">
    <source>
        <dbReference type="ARBA" id="ARBA00022806"/>
    </source>
</evidence>
<dbReference type="SUPFAM" id="SSF52540">
    <property type="entry name" value="P-loop containing nucleoside triphosphate hydrolases"/>
    <property type="match status" value="1"/>
</dbReference>
<dbReference type="SMART" id="SM00487">
    <property type="entry name" value="DEXDc"/>
    <property type="match status" value="1"/>
</dbReference>
<dbReference type="OrthoDB" id="3370at2759"/>
<organism evidence="10 11">
    <name type="scientific">Entomortierella parvispora</name>
    <dbReference type="NCBI Taxonomy" id="205924"/>
    <lineage>
        <taxon>Eukaryota</taxon>
        <taxon>Fungi</taxon>
        <taxon>Fungi incertae sedis</taxon>
        <taxon>Mucoromycota</taxon>
        <taxon>Mortierellomycotina</taxon>
        <taxon>Mortierellomycetes</taxon>
        <taxon>Mortierellales</taxon>
        <taxon>Mortierellaceae</taxon>
        <taxon>Entomortierella</taxon>
    </lineage>
</organism>
<comment type="caution">
    <text evidence="10">The sequence shown here is derived from an EMBL/GenBank/DDBJ whole genome shotgun (WGS) entry which is preliminary data.</text>
</comment>
<name>A0A9P3HBW1_9FUNG</name>
<keyword evidence="2 6" id="KW-0378">Hydrolase</keyword>
<evidence type="ECO:0000256" key="7">
    <source>
        <dbReference type="SAM" id="MobiDB-lite"/>
    </source>
</evidence>
<proteinExistence type="inferred from homology"/>
<dbReference type="PANTHER" id="PTHR24031">
    <property type="entry name" value="RNA HELICASE"/>
    <property type="match status" value="1"/>
</dbReference>
<dbReference type="PROSITE" id="PS00039">
    <property type="entry name" value="DEAD_ATP_HELICASE"/>
    <property type="match status" value="1"/>
</dbReference>
<protein>
    <recommendedName>
        <fullName evidence="6">ATP-dependent RNA helicase</fullName>
        <ecNumber evidence="6">3.6.4.13</ecNumber>
    </recommendedName>
</protein>
<feature type="region of interest" description="Disordered" evidence="7">
    <location>
        <begin position="128"/>
        <end position="158"/>
    </location>
</feature>
<dbReference type="EMBL" id="BQFW01000008">
    <property type="protein sequence ID" value="GJJ73879.1"/>
    <property type="molecule type" value="Genomic_DNA"/>
</dbReference>
<keyword evidence="3 6" id="KW-0347">Helicase</keyword>
<comment type="catalytic activity">
    <reaction evidence="6">
        <text>ATP + H2O = ADP + phosphate + H(+)</text>
        <dbReference type="Rhea" id="RHEA:13065"/>
        <dbReference type="ChEBI" id="CHEBI:15377"/>
        <dbReference type="ChEBI" id="CHEBI:15378"/>
        <dbReference type="ChEBI" id="CHEBI:30616"/>
        <dbReference type="ChEBI" id="CHEBI:43474"/>
        <dbReference type="ChEBI" id="CHEBI:456216"/>
        <dbReference type="EC" id="3.6.4.13"/>
    </reaction>
</comment>
<reference evidence="10" key="2">
    <citation type="journal article" date="2022" name="Microbiol. Resour. Announc.">
        <title>Whole-Genome Sequence of Entomortierella parvispora E1425, a Mucoromycotan Fungus Associated with Burkholderiaceae-Related Endosymbiotic Bacteria.</title>
        <authorList>
            <person name="Herlambang A."/>
            <person name="Guo Y."/>
            <person name="Takashima Y."/>
            <person name="Narisawa K."/>
            <person name="Ohta H."/>
            <person name="Nishizawa T."/>
        </authorList>
    </citation>
    <scope>NUCLEOTIDE SEQUENCE</scope>
    <source>
        <strain evidence="10">E1425</strain>
    </source>
</reference>
<dbReference type="Pfam" id="PF00271">
    <property type="entry name" value="Helicase_C"/>
    <property type="match status" value="1"/>
</dbReference>
<dbReference type="CDD" id="cd17956">
    <property type="entry name" value="DEADc_DDX51"/>
    <property type="match status" value="1"/>
</dbReference>
<dbReference type="Pfam" id="PF00270">
    <property type="entry name" value="DEAD"/>
    <property type="match status" value="1"/>
</dbReference>
<dbReference type="GO" id="GO:0005524">
    <property type="term" value="F:ATP binding"/>
    <property type="evidence" value="ECO:0007669"/>
    <property type="project" value="UniProtKB-UniRule"/>
</dbReference>
<feature type="domain" description="Helicase ATP-binding" evidence="8">
    <location>
        <begin position="288"/>
        <end position="547"/>
    </location>
</feature>
<evidence type="ECO:0000256" key="1">
    <source>
        <dbReference type="ARBA" id="ARBA00022741"/>
    </source>
</evidence>
<dbReference type="AlphaFoldDB" id="A0A9P3HBW1"/>
<sequence length="877" mass="96523">MFNIKRFDVDADSTGSSPSTTTAAQDRLAKLNSRLNKNKAFVSPTSAPEQRSQPFKDHNKSRPSDTKHYGKDQPKEISYKRTREFEEARVAKEEAKRGKKWEKKAKELKDSDLIPNDVRLAMKAEAEAEAAGLKTPVVPTPAPSSLPADSSLQAEEDKDVDMEGTYDVEPSAQAIDMESEEQGLGDMKKFLDDAAADAALADVALVPLPSFEAKEISATEKERAKSMGVPDWLAHPTKIEPDTNTPIDAPMFGFSPRLIKQCKKAGIEDCFAVQTAVIPVLMRARHLGDIRKAPGDLCVSAPTGSGKTLAYVLPIIEILSQRVVTRLRALVVLPTRDLCIQVKETFETFVKGTDLKIATSTGQNSFAHEQNILVGDINSPVVLGGHSRIDVLITTPGRLIDHIKSTPNFTLQHLRFLVIDEADRLLNQSFQDWLYHILTAIHPSDRRLTEKAHHHSHQSGMDALSQQNQMSDDEKLGLGLVQIKTDAYGFPIHDAIAPGFLPSFFDLPESDVEDSKALSVQKLLFSATLTRNPAKIASLQLSDPQYVAVQEVGEAGEEKQKYTTPAGLTEHMIVCETSEKPLMVLHLLHHLQVRSALCFTKSVESAHRLYKLIQLYEKIRTNPSLMPAASTPKAKQDASKEKRKEDEESDSDSSDSSDSDSGDSDSSDNDSDSSDDNSSSSSDDEDDDDASDVEKEAAKDVEMENVEARTATPPPEAAEVSATTALSSTKAIVVAEYSSDLPKAKRQAILRAFNAGEIQLLICSDLISRGMDLSPVENVINYDSPVYMKKYIHRVGRTARAGKTGTAYSLVEMQEARHFKEMISKAGHWEKIARIKVKDQEVKDLVPAYKVALEGLKEVLVTASRSSRKGHFRGHNM</sequence>
<evidence type="ECO:0000313" key="10">
    <source>
        <dbReference type="EMBL" id="GJJ73879.1"/>
    </source>
</evidence>
<feature type="region of interest" description="Disordered" evidence="7">
    <location>
        <begin position="448"/>
        <end position="468"/>
    </location>
</feature>
<dbReference type="InterPro" id="IPR001650">
    <property type="entry name" value="Helicase_C-like"/>
</dbReference>
<comment type="similarity">
    <text evidence="6">Belongs to the DEAD box helicase family.</text>
</comment>
<accession>A0A9P3HBW1</accession>
<feature type="compositionally biased region" description="Basic and acidic residues" evidence="7">
    <location>
        <begin position="692"/>
        <end position="702"/>
    </location>
</feature>
<feature type="compositionally biased region" description="Acidic residues" evidence="7">
    <location>
        <begin position="682"/>
        <end position="691"/>
    </location>
</feature>
<evidence type="ECO:0000259" key="9">
    <source>
        <dbReference type="PROSITE" id="PS51194"/>
    </source>
</evidence>
<dbReference type="PROSITE" id="PS51192">
    <property type="entry name" value="HELICASE_ATP_BIND_1"/>
    <property type="match status" value="1"/>
</dbReference>
<dbReference type="SMART" id="SM00490">
    <property type="entry name" value="HELICc"/>
    <property type="match status" value="1"/>
</dbReference>
<evidence type="ECO:0000256" key="5">
    <source>
        <dbReference type="ARBA" id="ARBA00022884"/>
    </source>
</evidence>
<comment type="function">
    <text evidence="6">RNA helicase.</text>
</comment>